<name>A0ABR3W6A5_9PEZI</name>
<dbReference type="EMBL" id="JAZHXJ010000674">
    <property type="protein sequence ID" value="KAL1854076.1"/>
    <property type="molecule type" value="Genomic_DNA"/>
</dbReference>
<dbReference type="Proteomes" id="UP001586593">
    <property type="component" value="Unassembled WGS sequence"/>
</dbReference>
<protein>
    <submittedName>
        <fullName evidence="1">Uncharacterized protein</fullName>
    </submittedName>
</protein>
<reference evidence="1 2" key="1">
    <citation type="journal article" date="2024" name="Commun. Biol.">
        <title>Comparative genomic analysis of thermophilic fungi reveals convergent evolutionary adaptations and gene losses.</title>
        <authorList>
            <person name="Steindorff A.S."/>
            <person name="Aguilar-Pontes M.V."/>
            <person name="Robinson A.J."/>
            <person name="Andreopoulos B."/>
            <person name="LaButti K."/>
            <person name="Kuo A."/>
            <person name="Mondo S."/>
            <person name="Riley R."/>
            <person name="Otillar R."/>
            <person name="Haridas S."/>
            <person name="Lipzen A."/>
            <person name="Grimwood J."/>
            <person name="Schmutz J."/>
            <person name="Clum A."/>
            <person name="Reid I.D."/>
            <person name="Moisan M.C."/>
            <person name="Butler G."/>
            <person name="Nguyen T.T.M."/>
            <person name="Dewar K."/>
            <person name="Conant G."/>
            <person name="Drula E."/>
            <person name="Henrissat B."/>
            <person name="Hansel C."/>
            <person name="Singer S."/>
            <person name="Hutchinson M.I."/>
            <person name="de Vries R.P."/>
            <person name="Natvig D.O."/>
            <person name="Powell A.J."/>
            <person name="Tsang A."/>
            <person name="Grigoriev I.V."/>
        </authorList>
    </citation>
    <scope>NUCLEOTIDE SEQUENCE [LARGE SCALE GENOMIC DNA]</scope>
    <source>
        <strain evidence="1 2">ATCC 24622</strain>
    </source>
</reference>
<accession>A0ABR3W6A5</accession>
<organism evidence="1 2">
    <name type="scientific">Phialemonium thermophilum</name>
    <dbReference type="NCBI Taxonomy" id="223376"/>
    <lineage>
        <taxon>Eukaryota</taxon>
        <taxon>Fungi</taxon>
        <taxon>Dikarya</taxon>
        <taxon>Ascomycota</taxon>
        <taxon>Pezizomycotina</taxon>
        <taxon>Sordariomycetes</taxon>
        <taxon>Sordariomycetidae</taxon>
        <taxon>Cephalothecales</taxon>
        <taxon>Cephalothecaceae</taxon>
        <taxon>Phialemonium</taxon>
    </lineage>
</organism>
<sequence>MIEQGRLAGRIDQIDRVIYFEQGAGDSGATTIAAAAAAGDKDKKDASASAVTAAGATLQGWPGPVGRPETRRWDANVHAVAEQVEQLANALQAEFPAFVEQQLAA</sequence>
<evidence type="ECO:0000313" key="1">
    <source>
        <dbReference type="EMBL" id="KAL1854076.1"/>
    </source>
</evidence>
<gene>
    <name evidence="1" type="ORF">VTK73DRAFT_8814</name>
</gene>
<evidence type="ECO:0000313" key="2">
    <source>
        <dbReference type="Proteomes" id="UP001586593"/>
    </source>
</evidence>
<comment type="caution">
    <text evidence="1">The sequence shown here is derived from an EMBL/GenBank/DDBJ whole genome shotgun (WGS) entry which is preliminary data.</text>
</comment>
<keyword evidence="2" id="KW-1185">Reference proteome</keyword>
<dbReference type="Gene3D" id="1.10.10.10">
    <property type="entry name" value="Winged helix-like DNA-binding domain superfamily/Winged helix DNA-binding domain"/>
    <property type="match status" value="1"/>
</dbReference>
<dbReference type="InterPro" id="IPR036388">
    <property type="entry name" value="WH-like_DNA-bd_sf"/>
</dbReference>
<proteinExistence type="predicted"/>